<feature type="region of interest" description="Disordered" evidence="1">
    <location>
        <begin position="1"/>
        <end position="84"/>
    </location>
</feature>
<dbReference type="EMBL" id="DS469571">
    <property type="protein sequence ID" value="EDO41908.1"/>
    <property type="molecule type" value="Genomic_DNA"/>
</dbReference>
<feature type="non-terminal residue" evidence="4">
    <location>
        <position position="1"/>
    </location>
</feature>
<reference evidence="4 5" key="1">
    <citation type="journal article" date="2007" name="Science">
        <title>Sea anemone genome reveals ancestral eumetazoan gene repertoire and genomic organization.</title>
        <authorList>
            <person name="Putnam N.H."/>
            <person name="Srivastava M."/>
            <person name="Hellsten U."/>
            <person name="Dirks B."/>
            <person name="Chapman J."/>
            <person name="Salamov A."/>
            <person name="Terry A."/>
            <person name="Shapiro H."/>
            <person name="Lindquist E."/>
            <person name="Kapitonov V.V."/>
            <person name="Jurka J."/>
            <person name="Genikhovich G."/>
            <person name="Grigoriev I.V."/>
            <person name="Lucas S.M."/>
            <person name="Steele R.E."/>
            <person name="Finnerty J.R."/>
            <person name="Technau U."/>
            <person name="Martindale M.Q."/>
            <person name="Rokhsar D.S."/>
        </authorList>
    </citation>
    <scope>NUCLEOTIDE SEQUENCE [LARGE SCALE GENOMIC DNA]</scope>
    <source>
        <strain evidence="5">CH2 X CH6</strain>
    </source>
</reference>
<evidence type="ECO:0000259" key="2">
    <source>
        <dbReference type="Pfam" id="PF21538"/>
    </source>
</evidence>
<proteinExistence type="predicted"/>
<dbReference type="PhylomeDB" id="A7S2Y6"/>
<dbReference type="AlphaFoldDB" id="A7S2Y6"/>
<dbReference type="InParanoid" id="A7S2Y6"/>
<dbReference type="STRING" id="45351.A7S2Y6"/>
<feature type="domain" description="ARC105/Med15 mediator subunit central" evidence="2">
    <location>
        <begin position="90"/>
        <end position="210"/>
    </location>
</feature>
<evidence type="ECO:0000256" key="1">
    <source>
        <dbReference type="SAM" id="MobiDB-lite"/>
    </source>
</evidence>
<dbReference type="PANTHER" id="PTHR31804:SF3">
    <property type="entry name" value="MEDIATOR OF RNA POLYMERASE II TRANSCRIPTION SUBUNIT 15"/>
    <property type="match status" value="1"/>
</dbReference>
<organism evidence="4 5">
    <name type="scientific">Nematostella vectensis</name>
    <name type="common">Starlet sea anemone</name>
    <dbReference type="NCBI Taxonomy" id="45351"/>
    <lineage>
        <taxon>Eukaryota</taxon>
        <taxon>Metazoa</taxon>
        <taxon>Cnidaria</taxon>
        <taxon>Anthozoa</taxon>
        <taxon>Hexacorallia</taxon>
        <taxon>Actiniaria</taxon>
        <taxon>Edwardsiidae</taxon>
        <taxon>Nematostella</taxon>
    </lineage>
</organism>
<dbReference type="InterPro" id="IPR048386">
    <property type="entry name" value="Med15_C"/>
</dbReference>
<feature type="domain" description="ARC105/Med15 mediator subunit C-terminal" evidence="3">
    <location>
        <begin position="240"/>
        <end position="341"/>
    </location>
</feature>
<keyword evidence="5" id="KW-1185">Reference proteome</keyword>
<sequence>MQYVQSPAVMRAPTPAPHPSPASQPVAPSPVCIPVQSPAPNMMSPSPQQSPAPTSVPTPGTLNVQSPASILNPGSVGPSVTSPAPLSAAEEQAYLEKHRQLSIYIEPLTRMINKMNREKEHSGNDLKKLKTFLDILTNPSKRLQLGVLEKCELVLKKMNLKPVTVAAPSARFVEDLAQQITGHGLLDTVARNLGSPNFSHTLKRTFTPILQAMEGPPICPPPPPSKKLKLRDDNQNKCPLPHALQGELARLCSRFTVKPDLAGASRQSSTLLRCSINDKYLPAVPPIEITVPQNYPMSSPACKTNAYESTPFLSKIRSQLSSELKRMPGFYTVTALLGAWVRA</sequence>
<dbReference type="PANTHER" id="PTHR31804">
    <property type="entry name" value="MEDIATOR OF RNA POLYMERASE II TRANSCRIPTION SUBUNIT 15"/>
    <property type="match status" value="1"/>
</dbReference>
<dbReference type="eggNOG" id="KOG4274">
    <property type="taxonomic scope" value="Eukaryota"/>
</dbReference>
<evidence type="ECO:0000313" key="5">
    <source>
        <dbReference type="Proteomes" id="UP000001593"/>
    </source>
</evidence>
<dbReference type="InterPro" id="IPR048385">
    <property type="entry name" value="Med15_central"/>
</dbReference>
<dbReference type="OMA" id="AYRLMIL"/>
<name>A7S2Y6_NEMVE</name>
<dbReference type="HOGENOM" id="CLU_064639_0_0_1"/>
<dbReference type="Pfam" id="PF21539">
    <property type="entry name" value="Med15_C"/>
    <property type="match status" value="1"/>
</dbReference>
<feature type="compositionally biased region" description="Polar residues" evidence="1">
    <location>
        <begin position="60"/>
        <end position="69"/>
    </location>
</feature>
<evidence type="ECO:0000259" key="3">
    <source>
        <dbReference type="Pfam" id="PF21539"/>
    </source>
</evidence>
<feature type="compositionally biased region" description="Low complexity" evidence="1">
    <location>
        <begin position="38"/>
        <end position="47"/>
    </location>
</feature>
<protein>
    <submittedName>
        <fullName evidence="4">Uncharacterized protein</fullName>
    </submittedName>
</protein>
<evidence type="ECO:0000313" key="4">
    <source>
        <dbReference type="EMBL" id="EDO41908.1"/>
    </source>
</evidence>
<dbReference type="Proteomes" id="UP000001593">
    <property type="component" value="Unassembled WGS sequence"/>
</dbReference>
<dbReference type="Pfam" id="PF21538">
    <property type="entry name" value="Med15_M"/>
    <property type="match status" value="1"/>
</dbReference>
<accession>A7S2Y6</accession>
<gene>
    <name evidence="4" type="ORF">NEMVEDRAFT_v1g102638</name>
</gene>